<dbReference type="EMBL" id="JAYXHS010000001">
    <property type="protein sequence ID" value="MEC5385872.1"/>
    <property type="molecule type" value="Genomic_DNA"/>
</dbReference>
<keyword evidence="6" id="KW-1185">Reference proteome</keyword>
<keyword evidence="4" id="KW-0479">Metal-binding</keyword>
<dbReference type="NCBIfam" id="TIGR01484">
    <property type="entry name" value="HAD-SF-IIB"/>
    <property type="match status" value="1"/>
</dbReference>
<dbReference type="Proteomes" id="UP001331561">
    <property type="component" value="Unassembled WGS sequence"/>
</dbReference>
<proteinExistence type="inferred from homology"/>
<dbReference type="PANTHER" id="PTHR43768">
    <property type="entry name" value="TREHALOSE 6-PHOSPHATE PHOSPHATASE"/>
    <property type="match status" value="1"/>
</dbReference>
<dbReference type="Pfam" id="PF02358">
    <property type="entry name" value="Trehalose_PPase"/>
    <property type="match status" value="1"/>
</dbReference>
<keyword evidence="3 4" id="KW-0378">Hydrolase</keyword>
<sequence length="252" mass="27112">MKYIFSPDNQAALQQALTGKVLFAFDYDGTLAPITAHYADTSTPSVVIQSLKELAATQKVVIITGRSVADVSSRLGFTPYAIVGNHGAEGLGNANAGKYAALVAAWRTTIETSHADDFRAAGIVLEDKGCSLSLHYRQAHDLAAARQLILQACAALSPPARIFGGKCIVNITPHDAPDKADALLTLARTEGVDTAVFVGDDQNDEVVFERAPTHWLTVRVGETPRSAARYYLERQAEMATFIETILLLLAQR</sequence>
<dbReference type="InterPro" id="IPR036412">
    <property type="entry name" value="HAD-like_sf"/>
</dbReference>
<dbReference type="Gene3D" id="3.30.70.1020">
    <property type="entry name" value="Trehalose-6-phosphate phosphatase related protein, domain 2"/>
    <property type="match status" value="1"/>
</dbReference>
<organism evidence="5 6">
    <name type="scientific">Uliginosibacterium silvisoli</name>
    <dbReference type="NCBI Taxonomy" id="3114758"/>
    <lineage>
        <taxon>Bacteria</taxon>
        <taxon>Pseudomonadati</taxon>
        <taxon>Pseudomonadota</taxon>
        <taxon>Betaproteobacteria</taxon>
        <taxon>Rhodocyclales</taxon>
        <taxon>Zoogloeaceae</taxon>
        <taxon>Uliginosibacterium</taxon>
    </lineage>
</organism>
<dbReference type="EC" id="3.1.3.12" evidence="4"/>
<name>A0ABU6K2H3_9RHOO</name>
<dbReference type="Gene3D" id="3.40.50.1000">
    <property type="entry name" value="HAD superfamily/HAD-like"/>
    <property type="match status" value="1"/>
</dbReference>
<dbReference type="GO" id="GO:0004805">
    <property type="term" value="F:trehalose-phosphatase activity"/>
    <property type="evidence" value="ECO:0007669"/>
    <property type="project" value="UniProtKB-EC"/>
</dbReference>
<evidence type="ECO:0000256" key="1">
    <source>
        <dbReference type="ARBA" id="ARBA00005199"/>
    </source>
</evidence>
<dbReference type="InterPro" id="IPR006379">
    <property type="entry name" value="HAD-SF_hydro_IIB"/>
</dbReference>
<protein>
    <recommendedName>
        <fullName evidence="4">Trehalose 6-phosphate phosphatase</fullName>
        <ecNumber evidence="4">3.1.3.12</ecNumber>
    </recommendedName>
</protein>
<evidence type="ECO:0000256" key="2">
    <source>
        <dbReference type="ARBA" id="ARBA00008770"/>
    </source>
</evidence>
<comment type="pathway">
    <text evidence="1 4">Glycan biosynthesis; trehalose biosynthesis.</text>
</comment>
<comment type="catalytic activity">
    <reaction evidence="4">
        <text>alpha,alpha-trehalose 6-phosphate + H2O = alpha,alpha-trehalose + phosphate</text>
        <dbReference type="Rhea" id="RHEA:23420"/>
        <dbReference type="ChEBI" id="CHEBI:15377"/>
        <dbReference type="ChEBI" id="CHEBI:16551"/>
        <dbReference type="ChEBI" id="CHEBI:43474"/>
        <dbReference type="ChEBI" id="CHEBI:58429"/>
        <dbReference type="EC" id="3.1.3.12"/>
    </reaction>
</comment>
<evidence type="ECO:0000256" key="3">
    <source>
        <dbReference type="ARBA" id="ARBA00022801"/>
    </source>
</evidence>
<dbReference type="RefSeq" id="WP_327598816.1">
    <property type="nucleotide sequence ID" value="NZ_JAYXHS010000001.1"/>
</dbReference>
<evidence type="ECO:0000256" key="4">
    <source>
        <dbReference type="RuleBase" id="RU361117"/>
    </source>
</evidence>
<comment type="function">
    <text evidence="4">Removes the phosphate from trehalose 6-phosphate to produce free trehalose.</text>
</comment>
<comment type="similarity">
    <text evidence="2 4">Belongs to the trehalose phosphatase family.</text>
</comment>
<dbReference type="InterPro" id="IPR003337">
    <property type="entry name" value="Trehalose_PPase"/>
</dbReference>
<dbReference type="SUPFAM" id="SSF56784">
    <property type="entry name" value="HAD-like"/>
    <property type="match status" value="1"/>
</dbReference>
<evidence type="ECO:0000313" key="5">
    <source>
        <dbReference type="EMBL" id="MEC5385872.1"/>
    </source>
</evidence>
<dbReference type="InterPro" id="IPR023214">
    <property type="entry name" value="HAD_sf"/>
</dbReference>
<reference evidence="5 6" key="1">
    <citation type="submission" date="2024-01" db="EMBL/GenBank/DDBJ databases">
        <title>Uliginosibacterium soil sp. nov.</title>
        <authorList>
            <person name="Lv Y."/>
        </authorList>
    </citation>
    <scope>NUCLEOTIDE SEQUENCE [LARGE SCALE GENOMIC DNA]</scope>
    <source>
        <strain evidence="5 6">H3</strain>
    </source>
</reference>
<dbReference type="PANTHER" id="PTHR43768:SF3">
    <property type="entry name" value="TREHALOSE 6-PHOSPHATE PHOSPHATASE"/>
    <property type="match status" value="1"/>
</dbReference>
<comment type="caution">
    <text evidence="5">The sequence shown here is derived from an EMBL/GenBank/DDBJ whole genome shotgun (WGS) entry which is preliminary data.</text>
</comment>
<evidence type="ECO:0000313" key="6">
    <source>
        <dbReference type="Proteomes" id="UP001331561"/>
    </source>
</evidence>
<keyword evidence="4" id="KW-0460">Magnesium</keyword>
<dbReference type="NCBIfam" id="TIGR00685">
    <property type="entry name" value="T6PP"/>
    <property type="match status" value="1"/>
</dbReference>
<accession>A0ABU6K2H3</accession>
<gene>
    <name evidence="5" type="primary">otsB</name>
    <name evidence="5" type="ORF">VVD49_09060</name>
</gene>
<dbReference type="InterPro" id="IPR044651">
    <property type="entry name" value="OTSB-like"/>
</dbReference>
<comment type="cofactor">
    <cofactor evidence="4">
        <name>Mg(2+)</name>
        <dbReference type="ChEBI" id="CHEBI:18420"/>
    </cofactor>
</comment>